<comment type="catalytic activity">
    <reaction evidence="1 7">
        <text>[protein]-peptidylproline (omega=180) = [protein]-peptidylproline (omega=0)</text>
        <dbReference type="Rhea" id="RHEA:16237"/>
        <dbReference type="Rhea" id="RHEA-COMP:10747"/>
        <dbReference type="Rhea" id="RHEA-COMP:10748"/>
        <dbReference type="ChEBI" id="CHEBI:83833"/>
        <dbReference type="ChEBI" id="CHEBI:83834"/>
        <dbReference type="EC" id="5.2.1.8"/>
    </reaction>
</comment>
<comment type="caution">
    <text evidence="10">The sequence shown here is derived from an EMBL/GenBank/DDBJ whole genome shotgun (WGS) entry which is preliminary data.</text>
</comment>
<dbReference type="Pfam" id="PF13181">
    <property type="entry name" value="TPR_8"/>
    <property type="match status" value="1"/>
</dbReference>
<evidence type="ECO:0000313" key="10">
    <source>
        <dbReference type="EMBL" id="KAL1116827.1"/>
    </source>
</evidence>
<dbReference type="SMART" id="SM00028">
    <property type="entry name" value="TPR"/>
    <property type="match status" value="2"/>
</dbReference>
<keyword evidence="3" id="KW-0677">Repeat</keyword>
<evidence type="ECO:0000256" key="7">
    <source>
        <dbReference type="PROSITE-ProRule" id="PRU00277"/>
    </source>
</evidence>
<dbReference type="PROSITE" id="PS50005">
    <property type="entry name" value="TPR"/>
    <property type="match status" value="1"/>
</dbReference>
<evidence type="ECO:0000256" key="1">
    <source>
        <dbReference type="ARBA" id="ARBA00000971"/>
    </source>
</evidence>
<dbReference type="Gene3D" id="1.25.40.10">
    <property type="entry name" value="Tetratricopeptide repeat domain"/>
    <property type="match status" value="1"/>
</dbReference>
<dbReference type="Pfam" id="PF00254">
    <property type="entry name" value="FKBP_C"/>
    <property type="match status" value="2"/>
</dbReference>
<dbReference type="InterPro" id="IPR019734">
    <property type="entry name" value="TPR_rpt"/>
</dbReference>
<dbReference type="GO" id="GO:0003755">
    <property type="term" value="F:peptidyl-prolyl cis-trans isomerase activity"/>
    <property type="evidence" value="ECO:0007669"/>
    <property type="project" value="UniProtKB-KW"/>
</dbReference>
<dbReference type="PROSITE" id="PS50059">
    <property type="entry name" value="FKBP_PPIASE"/>
    <property type="match status" value="2"/>
</dbReference>
<evidence type="ECO:0000256" key="6">
    <source>
        <dbReference type="ARBA" id="ARBA00023235"/>
    </source>
</evidence>
<evidence type="ECO:0000256" key="5">
    <source>
        <dbReference type="ARBA" id="ARBA00023110"/>
    </source>
</evidence>
<dbReference type="InterPro" id="IPR001179">
    <property type="entry name" value="PPIase_FKBP_dom"/>
</dbReference>
<dbReference type="SUPFAM" id="SSF48452">
    <property type="entry name" value="TPR-like"/>
    <property type="match status" value="1"/>
</dbReference>
<evidence type="ECO:0000259" key="9">
    <source>
        <dbReference type="PROSITE" id="PS50059"/>
    </source>
</evidence>
<dbReference type="SUPFAM" id="SSF54534">
    <property type="entry name" value="FKBP-like"/>
    <property type="match status" value="2"/>
</dbReference>
<dbReference type="InterPro" id="IPR050754">
    <property type="entry name" value="FKBP4/5/8-like"/>
</dbReference>
<name>A0ABD0Y018_9HEMI</name>
<evidence type="ECO:0000256" key="2">
    <source>
        <dbReference type="ARBA" id="ARBA00013194"/>
    </source>
</evidence>
<feature type="domain" description="PPIase FKBP-type" evidence="9">
    <location>
        <begin position="162"/>
        <end position="248"/>
    </location>
</feature>
<feature type="repeat" description="TPR" evidence="8">
    <location>
        <begin position="314"/>
        <end position="347"/>
    </location>
</feature>
<proteinExistence type="predicted"/>
<dbReference type="InterPro" id="IPR011990">
    <property type="entry name" value="TPR-like_helical_dom_sf"/>
</dbReference>
<dbReference type="FunFam" id="3.10.50.40:FF:000006">
    <property type="entry name" value="Peptidyl-prolyl cis-trans isomerase"/>
    <property type="match status" value="1"/>
</dbReference>
<reference evidence="10 11" key="1">
    <citation type="submission" date="2024-07" db="EMBL/GenBank/DDBJ databases">
        <title>Chromosome-level genome assembly of the water stick insect Ranatra chinensis (Heteroptera: Nepidae).</title>
        <authorList>
            <person name="Liu X."/>
        </authorList>
    </citation>
    <scope>NUCLEOTIDE SEQUENCE [LARGE SCALE GENOMIC DNA]</scope>
    <source>
        <strain evidence="10">Cailab_2021Rc</strain>
        <tissue evidence="10">Muscle</tissue>
    </source>
</reference>
<dbReference type="PANTHER" id="PTHR46512:SF9">
    <property type="entry name" value="PEPTIDYLPROLYL ISOMERASE"/>
    <property type="match status" value="1"/>
</dbReference>
<protein>
    <recommendedName>
        <fullName evidence="2 7">peptidylprolyl isomerase</fullName>
        <ecNumber evidence="2 7">5.2.1.8</ecNumber>
    </recommendedName>
</protein>
<keyword evidence="6 7" id="KW-0413">Isomerase</keyword>
<evidence type="ECO:0000256" key="8">
    <source>
        <dbReference type="PROSITE-ProRule" id="PRU00339"/>
    </source>
</evidence>
<evidence type="ECO:0000256" key="3">
    <source>
        <dbReference type="ARBA" id="ARBA00022737"/>
    </source>
</evidence>
<organism evidence="10 11">
    <name type="scientific">Ranatra chinensis</name>
    <dbReference type="NCBI Taxonomy" id="642074"/>
    <lineage>
        <taxon>Eukaryota</taxon>
        <taxon>Metazoa</taxon>
        <taxon>Ecdysozoa</taxon>
        <taxon>Arthropoda</taxon>
        <taxon>Hexapoda</taxon>
        <taxon>Insecta</taxon>
        <taxon>Pterygota</taxon>
        <taxon>Neoptera</taxon>
        <taxon>Paraneoptera</taxon>
        <taxon>Hemiptera</taxon>
        <taxon>Heteroptera</taxon>
        <taxon>Panheteroptera</taxon>
        <taxon>Nepomorpha</taxon>
        <taxon>Nepidae</taxon>
        <taxon>Ranatrinae</taxon>
        <taxon>Ranatra</taxon>
    </lineage>
</organism>
<dbReference type="EC" id="5.2.1.8" evidence="2 7"/>
<evidence type="ECO:0000313" key="11">
    <source>
        <dbReference type="Proteomes" id="UP001558652"/>
    </source>
</evidence>
<evidence type="ECO:0000256" key="4">
    <source>
        <dbReference type="ARBA" id="ARBA00022803"/>
    </source>
</evidence>
<dbReference type="Gene3D" id="3.10.50.40">
    <property type="match status" value="2"/>
</dbReference>
<keyword evidence="5 7" id="KW-0697">Rotamase</keyword>
<gene>
    <name evidence="10" type="ORF">AAG570_005297</name>
</gene>
<keyword evidence="11" id="KW-1185">Reference proteome</keyword>
<dbReference type="FunFam" id="3.10.50.40:FF:000013">
    <property type="entry name" value="Peptidylprolyl isomerase"/>
    <property type="match status" value="1"/>
</dbReference>
<dbReference type="Proteomes" id="UP001558652">
    <property type="component" value="Unassembled WGS sequence"/>
</dbReference>
<dbReference type="EMBL" id="JBFDAA010000017">
    <property type="protein sequence ID" value="KAL1116827.1"/>
    <property type="molecule type" value="Genomic_DNA"/>
</dbReference>
<dbReference type="PANTHER" id="PTHR46512">
    <property type="entry name" value="PEPTIDYLPROLYL ISOMERASE"/>
    <property type="match status" value="1"/>
</dbReference>
<dbReference type="InterPro" id="IPR046357">
    <property type="entry name" value="PPIase_dom_sf"/>
</dbReference>
<accession>A0ABD0Y018</accession>
<dbReference type="AlphaFoldDB" id="A0ABD0Y018"/>
<sequence length="368" mass="40299">MSGNSGDPVLLTAGNTAVDITPKQDGGVLKEIIQTGTGDDKPFTGSTVSVQYVGKLTDGTEFDSCRDSSSPFSFVIGIGGVIKAWDIGIATMKRGEKARFFCREDYAYGKQGSPPKIPPGATLVFEVEMVGWEAQDISSKKDKGILKHLIEDGEGIDLPNEGSTVEVHLVGMLGDKVFDEREVTFCLGEGIEELIPPGVEEALKTFHLNEKAKLELKPAYGFGSIGCEKFGVAPDSSTVYIVKLKSFQKLRDSPAMDGKEKLEFCKMFKEKGTNYFRAGKYPLALTLYKRMLKYIESRSGFEEDLEPDRKANLLASHLNISMCHLKLGDYSAAKSQCNKALELDPKNVKALFRRGQVCTNLVASHIIN</sequence>
<feature type="domain" description="PPIase FKBP-type" evidence="9">
    <location>
        <begin position="45"/>
        <end position="133"/>
    </location>
</feature>
<keyword evidence="4 8" id="KW-0802">TPR repeat</keyword>